<dbReference type="AlphaFoldDB" id="A0A3P6RZX5"/>
<organism evidence="2 3">
    <name type="scientific">Cylicostephanus goldi</name>
    <name type="common">Nematode worm</name>
    <dbReference type="NCBI Taxonomy" id="71465"/>
    <lineage>
        <taxon>Eukaryota</taxon>
        <taxon>Metazoa</taxon>
        <taxon>Ecdysozoa</taxon>
        <taxon>Nematoda</taxon>
        <taxon>Chromadorea</taxon>
        <taxon>Rhabditida</taxon>
        <taxon>Rhabditina</taxon>
        <taxon>Rhabditomorpha</taxon>
        <taxon>Strongyloidea</taxon>
        <taxon>Strongylidae</taxon>
        <taxon>Cylicostephanus</taxon>
    </lineage>
</organism>
<name>A0A3P6RZX5_CYLGO</name>
<evidence type="ECO:0008006" key="4">
    <source>
        <dbReference type="Google" id="ProtNLM"/>
    </source>
</evidence>
<evidence type="ECO:0000313" key="3">
    <source>
        <dbReference type="Proteomes" id="UP000271889"/>
    </source>
</evidence>
<dbReference type="GO" id="GO:0000455">
    <property type="term" value="P:enzyme-directed rRNA pseudouridine synthesis"/>
    <property type="evidence" value="ECO:0007669"/>
    <property type="project" value="TreeGrafter"/>
</dbReference>
<gene>
    <name evidence="2" type="ORF">CGOC_LOCUS4809</name>
</gene>
<sequence>MHQSGVIVFATNSLMQSTLKECINSGQMEQVSRCIVRGELSDSPVKITIPLIKTVNGRDMKMMPLVTNKAKGDIFYVESECRTIRGNQYVSSVEAITHKEAPHQVRAHLGLAGYPLIGDAKYSTSSPRPPRFAVSQVFFVMTG</sequence>
<dbReference type="PANTHER" id="PTHR21600:SF87">
    <property type="entry name" value="RNA PSEUDOURIDYLATE SYNTHASE DOMAIN-CONTAINING PROTEIN 1"/>
    <property type="match status" value="1"/>
</dbReference>
<accession>A0A3P6RZX5</accession>
<evidence type="ECO:0000313" key="2">
    <source>
        <dbReference type="EMBL" id="VDK59855.1"/>
    </source>
</evidence>
<comment type="similarity">
    <text evidence="1">Belongs to the pseudouridine synthase RluA family.</text>
</comment>
<reference evidence="2 3" key="1">
    <citation type="submission" date="2018-11" db="EMBL/GenBank/DDBJ databases">
        <authorList>
            <consortium name="Pathogen Informatics"/>
        </authorList>
    </citation>
    <scope>NUCLEOTIDE SEQUENCE [LARGE SCALE GENOMIC DNA]</scope>
</reference>
<dbReference type="PANTHER" id="PTHR21600">
    <property type="entry name" value="MITOCHONDRIAL RNA PSEUDOURIDINE SYNTHASE"/>
    <property type="match status" value="1"/>
</dbReference>
<dbReference type="OrthoDB" id="418349at2759"/>
<dbReference type="SUPFAM" id="SSF55120">
    <property type="entry name" value="Pseudouridine synthase"/>
    <property type="match status" value="1"/>
</dbReference>
<keyword evidence="3" id="KW-1185">Reference proteome</keyword>
<dbReference type="InterPro" id="IPR020103">
    <property type="entry name" value="PsdUridine_synth_cat_dom_sf"/>
</dbReference>
<dbReference type="GO" id="GO:0009982">
    <property type="term" value="F:pseudouridine synthase activity"/>
    <property type="evidence" value="ECO:0007669"/>
    <property type="project" value="InterPro"/>
</dbReference>
<proteinExistence type="inferred from homology"/>
<dbReference type="GO" id="GO:0003723">
    <property type="term" value="F:RNA binding"/>
    <property type="evidence" value="ECO:0007669"/>
    <property type="project" value="InterPro"/>
</dbReference>
<protein>
    <recommendedName>
        <fullName evidence="4">Pseudouridine synthase RsuA/RluA-like domain-containing protein</fullName>
    </recommendedName>
</protein>
<dbReference type="InterPro" id="IPR050188">
    <property type="entry name" value="RluA_PseudoU_synthase"/>
</dbReference>
<dbReference type="EMBL" id="UYRV01013800">
    <property type="protein sequence ID" value="VDK59855.1"/>
    <property type="molecule type" value="Genomic_DNA"/>
</dbReference>
<dbReference type="Proteomes" id="UP000271889">
    <property type="component" value="Unassembled WGS sequence"/>
</dbReference>
<dbReference type="Gene3D" id="3.30.2350.10">
    <property type="entry name" value="Pseudouridine synthase"/>
    <property type="match status" value="1"/>
</dbReference>
<evidence type="ECO:0000256" key="1">
    <source>
        <dbReference type="ARBA" id="ARBA00010876"/>
    </source>
</evidence>